<evidence type="ECO:0000313" key="3">
    <source>
        <dbReference type="EnsemblMetazoa" id="ASIC000326-PA"/>
    </source>
</evidence>
<dbReference type="VEuPathDB" id="VectorBase:ASIC000326"/>
<reference evidence="2 4" key="1">
    <citation type="journal article" date="2014" name="BMC Genomics">
        <title>Genome sequence of Anopheles sinensis provides insight into genetics basis of mosquito competence for malaria parasites.</title>
        <authorList>
            <person name="Zhou D."/>
            <person name="Zhang D."/>
            <person name="Ding G."/>
            <person name="Shi L."/>
            <person name="Hou Q."/>
            <person name="Ye Y."/>
            <person name="Xu Y."/>
            <person name="Zhou H."/>
            <person name="Xiong C."/>
            <person name="Li S."/>
            <person name="Yu J."/>
            <person name="Hong S."/>
            <person name="Yu X."/>
            <person name="Zou P."/>
            <person name="Chen C."/>
            <person name="Chang X."/>
            <person name="Wang W."/>
            <person name="Lv Y."/>
            <person name="Sun Y."/>
            <person name="Ma L."/>
            <person name="Shen B."/>
            <person name="Zhu C."/>
        </authorList>
    </citation>
    <scope>NUCLEOTIDE SEQUENCE [LARGE SCALE GENOMIC DNA]</scope>
</reference>
<reference evidence="3" key="2">
    <citation type="submission" date="2020-05" db="UniProtKB">
        <authorList>
            <consortium name="EnsemblMetazoa"/>
        </authorList>
    </citation>
    <scope>IDENTIFICATION</scope>
</reference>
<dbReference type="AlphaFoldDB" id="A0A084VA32"/>
<dbReference type="EnsemblMetazoa" id="ASIC000326-RA">
    <property type="protein sequence ID" value="ASIC000326-PA"/>
    <property type="gene ID" value="ASIC000326"/>
</dbReference>
<organism evidence="2">
    <name type="scientific">Anopheles sinensis</name>
    <name type="common">Mosquito</name>
    <dbReference type="NCBI Taxonomy" id="74873"/>
    <lineage>
        <taxon>Eukaryota</taxon>
        <taxon>Metazoa</taxon>
        <taxon>Ecdysozoa</taxon>
        <taxon>Arthropoda</taxon>
        <taxon>Hexapoda</taxon>
        <taxon>Insecta</taxon>
        <taxon>Pterygota</taxon>
        <taxon>Neoptera</taxon>
        <taxon>Endopterygota</taxon>
        <taxon>Diptera</taxon>
        <taxon>Nematocera</taxon>
        <taxon>Culicoidea</taxon>
        <taxon>Culicidae</taxon>
        <taxon>Anophelinae</taxon>
        <taxon>Anopheles</taxon>
    </lineage>
</organism>
<dbReference type="EMBL" id="ATLV01001576">
    <property type="status" value="NOT_ANNOTATED_CDS"/>
    <property type="molecule type" value="Genomic_DNA"/>
</dbReference>
<name>A0A084VA32_ANOSI</name>
<evidence type="ECO:0000313" key="4">
    <source>
        <dbReference type="Proteomes" id="UP000030765"/>
    </source>
</evidence>
<evidence type="ECO:0000256" key="1">
    <source>
        <dbReference type="SAM" id="MobiDB-lite"/>
    </source>
</evidence>
<accession>A0A084VA32</accession>
<feature type="compositionally biased region" description="Basic and acidic residues" evidence="1">
    <location>
        <begin position="11"/>
        <end position="31"/>
    </location>
</feature>
<gene>
    <name evidence="2" type="ORF">ZHAS_00000326</name>
</gene>
<feature type="compositionally biased region" description="Basic residues" evidence="1">
    <location>
        <begin position="1"/>
        <end position="10"/>
    </location>
</feature>
<dbReference type="EMBL" id="KE523980">
    <property type="protein sequence ID" value="KFB34826.1"/>
    <property type="molecule type" value="Genomic_DNA"/>
</dbReference>
<dbReference type="Proteomes" id="UP000030765">
    <property type="component" value="Unassembled WGS sequence"/>
</dbReference>
<feature type="region of interest" description="Disordered" evidence="1">
    <location>
        <begin position="1"/>
        <end position="31"/>
    </location>
</feature>
<protein>
    <submittedName>
        <fullName evidence="2 3">Uncharacterized protein</fullName>
    </submittedName>
</protein>
<proteinExistence type="predicted"/>
<sequence length="109" mass="12308">MDYVRWKKKVSKENELEESHGRGRGEMMRCERSFPNDGTVASIPIASFLGAKIAEHFELRIGQPAYTKDENFLSQERRDTDTLHEKTLGVGGKTRVAKNKFTPAGKSHA</sequence>
<keyword evidence="4" id="KW-1185">Reference proteome</keyword>
<evidence type="ECO:0000313" key="2">
    <source>
        <dbReference type="EMBL" id="KFB34826.1"/>
    </source>
</evidence>